<gene>
    <name evidence="1" type="ORF">DPMN_091859</name>
</gene>
<evidence type="ECO:0000313" key="2">
    <source>
        <dbReference type="Proteomes" id="UP000828390"/>
    </source>
</evidence>
<dbReference type="EMBL" id="JAIWYP010000003">
    <property type="protein sequence ID" value="KAH3849456.1"/>
    <property type="molecule type" value="Genomic_DNA"/>
</dbReference>
<organism evidence="1 2">
    <name type="scientific">Dreissena polymorpha</name>
    <name type="common">Zebra mussel</name>
    <name type="synonym">Mytilus polymorpha</name>
    <dbReference type="NCBI Taxonomy" id="45954"/>
    <lineage>
        <taxon>Eukaryota</taxon>
        <taxon>Metazoa</taxon>
        <taxon>Spiralia</taxon>
        <taxon>Lophotrochozoa</taxon>
        <taxon>Mollusca</taxon>
        <taxon>Bivalvia</taxon>
        <taxon>Autobranchia</taxon>
        <taxon>Heteroconchia</taxon>
        <taxon>Euheterodonta</taxon>
        <taxon>Imparidentia</taxon>
        <taxon>Neoheterodontei</taxon>
        <taxon>Myida</taxon>
        <taxon>Dreissenoidea</taxon>
        <taxon>Dreissenidae</taxon>
        <taxon>Dreissena</taxon>
    </lineage>
</organism>
<evidence type="ECO:0000313" key="1">
    <source>
        <dbReference type="EMBL" id="KAH3849456.1"/>
    </source>
</evidence>
<comment type="caution">
    <text evidence="1">The sequence shown here is derived from an EMBL/GenBank/DDBJ whole genome shotgun (WGS) entry which is preliminary data.</text>
</comment>
<protein>
    <submittedName>
        <fullName evidence="1">Uncharacterized protein</fullName>
    </submittedName>
</protein>
<accession>A0A9D4L0L1</accession>
<sequence>MVTNDSRAGRLPHCWDRGLLQDAADLSPAVFRRELAGPDLPEVPSVEGREQWDSETTSVEDIRADLGLLVRGEGLEAVP</sequence>
<reference evidence="1" key="2">
    <citation type="submission" date="2020-11" db="EMBL/GenBank/DDBJ databases">
        <authorList>
            <person name="McCartney M.A."/>
            <person name="Auch B."/>
            <person name="Kono T."/>
            <person name="Mallez S."/>
            <person name="Becker A."/>
            <person name="Gohl D.M."/>
            <person name="Silverstein K.A.T."/>
            <person name="Koren S."/>
            <person name="Bechman K.B."/>
            <person name="Herman A."/>
            <person name="Abrahante J.E."/>
            <person name="Garbe J."/>
        </authorList>
    </citation>
    <scope>NUCLEOTIDE SEQUENCE</scope>
    <source>
        <strain evidence="1">Duluth1</strain>
        <tissue evidence="1">Whole animal</tissue>
    </source>
</reference>
<keyword evidence="2" id="KW-1185">Reference proteome</keyword>
<dbReference type="Proteomes" id="UP000828390">
    <property type="component" value="Unassembled WGS sequence"/>
</dbReference>
<proteinExistence type="predicted"/>
<name>A0A9D4L0L1_DREPO</name>
<reference evidence="1" key="1">
    <citation type="journal article" date="2019" name="bioRxiv">
        <title>The Genome of the Zebra Mussel, Dreissena polymorpha: A Resource for Invasive Species Research.</title>
        <authorList>
            <person name="McCartney M.A."/>
            <person name="Auch B."/>
            <person name="Kono T."/>
            <person name="Mallez S."/>
            <person name="Zhang Y."/>
            <person name="Obille A."/>
            <person name="Becker A."/>
            <person name="Abrahante J.E."/>
            <person name="Garbe J."/>
            <person name="Badalamenti J.P."/>
            <person name="Herman A."/>
            <person name="Mangelson H."/>
            <person name="Liachko I."/>
            <person name="Sullivan S."/>
            <person name="Sone E.D."/>
            <person name="Koren S."/>
            <person name="Silverstein K.A.T."/>
            <person name="Beckman K.B."/>
            <person name="Gohl D.M."/>
        </authorList>
    </citation>
    <scope>NUCLEOTIDE SEQUENCE</scope>
    <source>
        <strain evidence="1">Duluth1</strain>
        <tissue evidence="1">Whole animal</tissue>
    </source>
</reference>
<dbReference type="AlphaFoldDB" id="A0A9D4L0L1"/>